<organism evidence="1 2">
    <name type="scientific">Panagrolaimus sp. ES5</name>
    <dbReference type="NCBI Taxonomy" id="591445"/>
    <lineage>
        <taxon>Eukaryota</taxon>
        <taxon>Metazoa</taxon>
        <taxon>Ecdysozoa</taxon>
        <taxon>Nematoda</taxon>
        <taxon>Chromadorea</taxon>
        <taxon>Rhabditida</taxon>
        <taxon>Tylenchina</taxon>
        <taxon>Panagrolaimomorpha</taxon>
        <taxon>Panagrolaimoidea</taxon>
        <taxon>Panagrolaimidae</taxon>
        <taxon>Panagrolaimus</taxon>
    </lineage>
</organism>
<evidence type="ECO:0000313" key="1">
    <source>
        <dbReference type="Proteomes" id="UP000887579"/>
    </source>
</evidence>
<protein>
    <submittedName>
        <fullName evidence="2">Large ribosomal subunit protein uL16m</fullName>
    </submittedName>
</protein>
<proteinExistence type="predicted"/>
<dbReference type="WBParaSite" id="ES5_v2.g1011.t1">
    <property type="protein sequence ID" value="ES5_v2.g1011.t1"/>
    <property type="gene ID" value="ES5_v2.g1011"/>
</dbReference>
<sequence>MRLVADIIRGEQVDKALYILKYSKKDASNKLEKVLLSAMANWQTKNEGADIEEANLIVKEIFVDSARQLKRLRPAPQGMGQKTNPIGNRLGIIRGWDSNWFGGKDYGDRIAEDYKIRRYLEARLSKGGISKIYIERTLKLVTVTITTARPGLIIGKGGQEVDKLKEELKKLTGKDIQINIFEIKRPELDAVLVADSISKQIENRISYRRAVKMAMASTMRMGAEGIKVQISGRLNGAEMARSESFKDGRIPLSTFRADIDYHWAEAHTTYGRLGVKVWIMKGEVYGKRELSPLVGQQKKGEIMLQPKRTKFRRVHKMKMKGNAQRGSQLAYGTFGIKATEGAWITARQIEAARIAATRYMKREGQLWIKIFPDKPITKKPAEVRMGKGKGAVEYWVAVVKPGKIMFEIGGVPYEIAKEALRLAAQKLPVVTRFIVANDFVKPL</sequence>
<name>A0AC34EZS1_9BILA</name>
<dbReference type="Proteomes" id="UP000887579">
    <property type="component" value="Unplaced"/>
</dbReference>
<evidence type="ECO:0000313" key="2">
    <source>
        <dbReference type="WBParaSite" id="ES5_v2.g1011.t1"/>
    </source>
</evidence>
<accession>A0AC34EZS1</accession>
<reference evidence="2" key="1">
    <citation type="submission" date="2022-11" db="UniProtKB">
        <authorList>
            <consortium name="WormBaseParasite"/>
        </authorList>
    </citation>
    <scope>IDENTIFICATION</scope>
</reference>